<dbReference type="Pfam" id="PF01568">
    <property type="entry name" value="Molydop_binding"/>
    <property type="match status" value="1"/>
</dbReference>
<dbReference type="PROSITE" id="PS00932">
    <property type="entry name" value="MOLYBDOPTERIN_PROK_3"/>
    <property type="match status" value="1"/>
</dbReference>
<dbReference type="InterPro" id="IPR041930">
    <property type="entry name" value="Acetylene_hydratase"/>
</dbReference>
<dbReference type="Gene3D" id="2.20.25.90">
    <property type="entry name" value="ADC-like domains"/>
    <property type="match status" value="1"/>
</dbReference>
<dbReference type="Gene3D" id="3.40.50.740">
    <property type="match status" value="1"/>
</dbReference>
<dbReference type="GO" id="GO:0018818">
    <property type="term" value="F:acetylene hydratase activity"/>
    <property type="evidence" value="ECO:0007669"/>
    <property type="project" value="UniProtKB-EC"/>
</dbReference>
<reference evidence="9" key="1">
    <citation type="submission" date="2024-05" db="EMBL/GenBank/DDBJ databases">
        <title>Isolation and characterization of Sporomusa carbonis sp. nov., a carboxydotrophic hydrogenogen in the genus of Sporomusa isolated from a charcoal burning pile.</title>
        <authorList>
            <person name="Boeer T."/>
            <person name="Rosenbaum F."/>
            <person name="Eysell L."/>
            <person name="Mueller V."/>
            <person name="Daniel R."/>
            <person name="Poehlein A."/>
        </authorList>
    </citation>
    <scope>NUCLEOTIDE SEQUENCE [LARGE SCALE GENOMIC DNA]</scope>
    <source>
        <strain evidence="9">DSM 3132</strain>
    </source>
</reference>
<evidence type="ECO:0000313" key="9">
    <source>
        <dbReference type="EMBL" id="XFO73248.1"/>
    </source>
</evidence>
<dbReference type="Pfam" id="PF00384">
    <property type="entry name" value="Molybdopterin"/>
    <property type="match status" value="1"/>
</dbReference>
<dbReference type="InterPro" id="IPR006655">
    <property type="entry name" value="Mopterin_OxRdtase_prok_CS"/>
</dbReference>
<keyword evidence="7" id="KW-0411">Iron-sulfur</keyword>
<feature type="domain" description="4Fe-4S Mo/W bis-MGD-type" evidence="8">
    <location>
        <begin position="47"/>
        <end position="103"/>
    </location>
</feature>
<dbReference type="Gene3D" id="3.40.228.10">
    <property type="entry name" value="Dimethylsulfoxide Reductase, domain 2"/>
    <property type="match status" value="1"/>
</dbReference>
<dbReference type="CDD" id="cd02759">
    <property type="entry name" value="MopB_Acetylene-hydratase"/>
    <property type="match status" value="1"/>
</dbReference>
<dbReference type="InterPro" id="IPR037949">
    <property type="entry name" value="MopB_CT_Acetylene-hydratase"/>
</dbReference>
<dbReference type="EMBL" id="CP155571">
    <property type="protein sequence ID" value="XFO73248.1"/>
    <property type="molecule type" value="Genomic_DNA"/>
</dbReference>
<evidence type="ECO:0000256" key="4">
    <source>
        <dbReference type="ARBA" id="ARBA00022723"/>
    </source>
</evidence>
<evidence type="ECO:0000313" key="10">
    <source>
        <dbReference type="Proteomes" id="UP000216052"/>
    </source>
</evidence>
<keyword evidence="3" id="KW-0500">Molybdenum</keyword>
<dbReference type="InterPro" id="IPR006963">
    <property type="entry name" value="Mopterin_OxRdtase_4Fe-4S_dom"/>
</dbReference>
<dbReference type="CDD" id="cd02781">
    <property type="entry name" value="MopB_CT_Acetylene-hydratase"/>
    <property type="match status" value="1"/>
</dbReference>
<dbReference type="InterPro" id="IPR009010">
    <property type="entry name" value="Asp_de-COase-like_dom_sf"/>
</dbReference>
<evidence type="ECO:0000256" key="3">
    <source>
        <dbReference type="ARBA" id="ARBA00022505"/>
    </source>
</evidence>
<proteinExistence type="inferred from homology"/>
<dbReference type="SMART" id="SM00926">
    <property type="entry name" value="Molybdop_Fe4S4"/>
    <property type="match status" value="1"/>
</dbReference>
<keyword evidence="5" id="KW-0560">Oxidoreductase</keyword>
<dbReference type="InterPro" id="IPR050612">
    <property type="entry name" value="Prok_Mopterin_Oxidored"/>
</dbReference>
<dbReference type="SUPFAM" id="SSF53706">
    <property type="entry name" value="Formate dehydrogenase/DMSO reductase, domains 1-3"/>
    <property type="match status" value="1"/>
</dbReference>
<keyword evidence="4" id="KW-0479">Metal-binding</keyword>
<dbReference type="Pfam" id="PF04879">
    <property type="entry name" value="Molybdop_Fe4S4"/>
    <property type="match status" value="1"/>
</dbReference>
<keyword evidence="6" id="KW-0408">Iron</keyword>
<dbReference type="PANTHER" id="PTHR43742">
    <property type="entry name" value="TRIMETHYLAMINE-N-OXIDE REDUCTASE"/>
    <property type="match status" value="1"/>
</dbReference>
<dbReference type="PROSITE" id="PS51669">
    <property type="entry name" value="4FE4S_MOW_BIS_MGD"/>
    <property type="match status" value="1"/>
</dbReference>
<evidence type="ECO:0000256" key="6">
    <source>
        <dbReference type="ARBA" id="ARBA00023004"/>
    </source>
</evidence>
<keyword evidence="9" id="KW-0456">Lyase</keyword>
<evidence type="ECO:0000256" key="5">
    <source>
        <dbReference type="ARBA" id="ARBA00023002"/>
    </source>
</evidence>
<name>A0ABZ3J542_SPOA4</name>
<dbReference type="InterPro" id="IPR006657">
    <property type="entry name" value="MoPterin_dinucl-bd_dom"/>
</dbReference>
<accession>A0ABZ3J542</accession>
<evidence type="ECO:0000256" key="2">
    <source>
        <dbReference type="ARBA" id="ARBA00010312"/>
    </source>
</evidence>
<dbReference type="SUPFAM" id="SSF50692">
    <property type="entry name" value="ADC-like"/>
    <property type="match status" value="1"/>
</dbReference>
<sequence>MEEKNLNTEGSAAIKYGNAIVEVNEFKTQDDPRDRKWTWEEDGYTVFRGNARTGPGCHDNCGVLMYVKDGVLEKIEGDPENPYNQGRLCPRCLAVKEMLYHPDRLKYPMKRVGKRGENKWERLTWDEAYDFIEEKLKGVFEKYGPESIYVMQGTGRDINGYGGRVAQSMGSPNYGMGFLSGNACYVPRVFSTALKLGVLVVADYSQFFPDRYDHPGYEIPEYILIWGNNPVVSNSDGLLGHWIVECMKRGSKLITIDPKMTWLASRSEYFLQVRPGTDAALALAFANVICEEGLYDREFVEKWTYGFEEYAEHCKEYTPEKAAEICGIDASIIREAARAFAKARSTALQWGVAMDHTSEGFITGMACMDLLALTGNIEKPGSMVAARPCFGVAQTWSGRWGGEKPMLSEEQAQKRMNSDYPVLQAMNCISQDMLLKAMLTGEPYPIKATWMQTNNPITCMGADPKRILEALLKMEFNVVVDMFMTPTALAAADVVLPAAGFAERIGLTGHQPYYLGAIVKAVEPVGECKSDQQIIYEIGKRFRPDRNEWNNDEEFYNTILEHAGITYEDMRKRTWAYPEFEYYKHEKGLLRSDGEPGFETASGKYEFKCDFMEMFDLDSVASYTEPPESPVSTPELAKEYPLVLTTGARRWALFHSEHRQSPSMRRINPEPMIIIHPETAAKYGIKDDDWVEVENNFGKCKLKAELSISIRKDTVSADHAWWFPERDPEDGTLFGVFESNVNCLVPMRPGKSGIGASYKSLLCKISKYEGSDQ</sequence>
<organism evidence="9 10">
    <name type="scientific">Sporomusa acidovorans (strain ATCC 49682 / DSM 3132 / Mol)</name>
    <dbReference type="NCBI Taxonomy" id="1123286"/>
    <lineage>
        <taxon>Bacteria</taxon>
        <taxon>Bacillati</taxon>
        <taxon>Bacillota</taxon>
        <taxon>Negativicutes</taxon>
        <taxon>Selenomonadales</taxon>
        <taxon>Sporomusaceae</taxon>
        <taxon>Sporomusa</taxon>
    </lineage>
</organism>
<protein>
    <submittedName>
        <fullName evidence="9">Acetylene hydratase</fullName>
        <ecNumber evidence="9">4.2.1.112</ecNumber>
    </submittedName>
</protein>
<dbReference type="InterPro" id="IPR006656">
    <property type="entry name" value="Mopterin_OxRdtase"/>
</dbReference>
<dbReference type="PANTHER" id="PTHR43742:SF6">
    <property type="entry name" value="OXIDOREDUCTASE YYAE-RELATED"/>
    <property type="match status" value="1"/>
</dbReference>
<comment type="cofactor">
    <cofactor evidence="1">
        <name>Mo-bis(molybdopterin guanine dinucleotide)</name>
        <dbReference type="ChEBI" id="CHEBI:60539"/>
    </cofactor>
</comment>
<evidence type="ECO:0000256" key="7">
    <source>
        <dbReference type="ARBA" id="ARBA00023014"/>
    </source>
</evidence>
<dbReference type="Gene3D" id="2.40.40.20">
    <property type="match status" value="1"/>
</dbReference>
<evidence type="ECO:0000259" key="8">
    <source>
        <dbReference type="PROSITE" id="PS51669"/>
    </source>
</evidence>
<comment type="similarity">
    <text evidence="2">Belongs to the prokaryotic molybdopterin-containing oxidoreductase family.</text>
</comment>
<dbReference type="EC" id="4.2.1.112" evidence="9"/>
<keyword evidence="10" id="KW-1185">Reference proteome</keyword>
<dbReference type="Proteomes" id="UP000216052">
    <property type="component" value="Chromosome"/>
</dbReference>
<dbReference type="RefSeq" id="WP_093795625.1">
    <property type="nucleotide sequence ID" value="NZ_CP155571.1"/>
</dbReference>
<gene>
    <name evidence="9" type="ORF">SPACI_033340</name>
</gene>
<evidence type="ECO:0000256" key="1">
    <source>
        <dbReference type="ARBA" id="ARBA00001942"/>
    </source>
</evidence>